<evidence type="ECO:0000313" key="1">
    <source>
        <dbReference type="EMBL" id="GFD61193.1"/>
    </source>
</evidence>
<sequence length="79" mass="8653">VAATSFLSLDHNYDTITVYEHDGADEYVIRSGVFAASDLASSYFEQEHEMAVEKGLLKNTTEAVKDPANSTELSKRGNP</sequence>
<dbReference type="AlphaFoldDB" id="A0A699XPH7"/>
<feature type="non-terminal residue" evidence="1">
    <location>
        <position position="1"/>
    </location>
</feature>
<comment type="caution">
    <text evidence="1">The sequence shown here is derived from an EMBL/GenBank/DDBJ whole genome shotgun (WGS) entry which is preliminary data.</text>
</comment>
<organism evidence="1">
    <name type="scientific">Tanacetum cinerariifolium</name>
    <name type="common">Dalmatian daisy</name>
    <name type="synonym">Chrysanthemum cinerariifolium</name>
    <dbReference type="NCBI Taxonomy" id="118510"/>
    <lineage>
        <taxon>Eukaryota</taxon>
        <taxon>Viridiplantae</taxon>
        <taxon>Streptophyta</taxon>
        <taxon>Embryophyta</taxon>
        <taxon>Tracheophyta</taxon>
        <taxon>Spermatophyta</taxon>
        <taxon>Magnoliopsida</taxon>
        <taxon>eudicotyledons</taxon>
        <taxon>Gunneridae</taxon>
        <taxon>Pentapetalae</taxon>
        <taxon>asterids</taxon>
        <taxon>campanulids</taxon>
        <taxon>Asterales</taxon>
        <taxon>Asteraceae</taxon>
        <taxon>Asteroideae</taxon>
        <taxon>Anthemideae</taxon>
        <taxon>Anthemidinae</taxon>
        <taxon>Tanacetum</taxon>
    </lineage>
</organism>
<reference evidence="1" key="1">
    <citation type="journal article" date="2019" name="Sci. Rep.">
        <title>Draft genome of Tanacetum cinerariifolium, the natural source of mosquito coil.</title>
        <authorList>
            <person name="Yamashiro T."/>
            <person name="Shiraishi A."/>
            <person name="Satake H."/>
            <person name="Nakayama K."/>
        </authorList>
    </citation>
    <scope>NUCLEOTIDE SEQUENCE</scope>
</reference>
<gene>
    <name evidence="1" type="ORF">Tci_933162</name>
</gene>
<feature type="non-terminal residue" evidence="1">
    <location>
        <position position="79"/>
    </location>
</feature>
<accession>A0A699XPH7</accession>
<proteinExistence type="predicted"/>
<protein>
    <submittedName>
        <fullName evidence="1">Uncharacterized protein</fullName>
    </submittedName>
</protein>
<name>A0A699XPH7_TANCI</name>
<dbReference type="EMBL" id="BKCJ011888056">
    <property type="protein sequence ID" value="GFD61193.1"/>
    <property type="molecule type" value="Genomic_DNA"/>
</dbReference>